<dbReference type="SUPFAM" id="SSF53335">
    <property type="entry name" value="S-adenosyl-L-methionine-dependent methyltransferases"/>
    <property type="match status" value="1"/>
</dbReference>
<comment type="caution">
    <text evidence="6">The sequence shown here is derived from an EMBL/GenBank/DDBJ whole genome shotgun (WGS) entry which is preliminary data.</text>
</comment>
<dbReference type="CDD" id="cd02440">
    <property type="entry name" value="AdoMet_MTases"/>
    <property type="match status" value="1"/>
</dbReference>
<feature type="compositionally biased region" description="Low complexity" evidence="4">
    <location>
        <begin position="10"/>
        <end position="30"/>
    </location>
</feature>
<accession>A0A9W6Z254</accession>
<dbReference type="InterPro" id="IPR013216">
    <property type="entry name" value="Methyltransf_11"/>
</dbReference>
<dbReference type="Gene3D" id="3.40.50.150">
    <property type="entry name" value="Vaccinia Virus protein VP39"/>
    <property type="match status" value="1"/>
</dbReference>
<evidence type="ECO:0000256" key="1">
    <source>
        <dbReference type="ARBA" id="ARBA00008361"/>
    </source>
</evidence>
<dbReference type="Proteomes" id="UP001165082">
    <property type="component" value="Unassembled WGS sequence"/>
</dbReference>
<evidence type="ECO:0000256" key="3">
    <source>
        <dbReference type="ARBA" id="ARBA00022679"/>
    </source>
</evidence>
<dbReference type="Pfam" id="PF08241">
    <property type="entry name" value="Methyltransf_11"/>
    <property type="match status" value="1"/>
</dbReference>
<protein>
    <recommendedName>
        <fullName evidence="5">Methyltransferase type 11 domain-containing protein</fullName>
    </recommendedName>
</protein>
<keyword evidence="3" id="KW-0808">Transferase</keyword>
<sequence>MAKPAAAALSSTSTTTSTQITPSPSTSSTSNAPDKLGGSLPLPKTNKAYGEHQYWEARFAEEEEFDWLVSYPQVSSLLRSSLPNFGSLNCLLVGCGNSTFSSDLYAAGIGSVTSLDYSSNVISAMKKKYPEKSDFKWVVGDMTKLPEVFSDGSFDVVIDKAAMDALMVNEGDVWNPDPSVVGKARDMCGGISRVLKGDGVHLHISFAQPHFRRKYLLGLHGGGGGGGNTEEYSEEFGWGVEVKAIEGEDGDGCFHHFYYEMRKGGR</sequence>
<keyword evidence="7" id="KW-1185">Reference proteome</keyword>
<feature type="region of interest" description="Disordered" evidence="4">
    <location>
        <begin position="1"/>
        <end position="44"/>
    </location>
</feature>
<dbReference type="GO" id="GO:0032259">
    <property type="term" value="P:methylation"/>
    <property type="evidence" value="ECO:0007669"/>
    <property type="project" value="UniProtKB-KW"/>
</dbReference>
<dbReference type="InterPro" id="IPR029063">
    <property type="entry name" value="SAM-dependent_MTases_sf"/>
</dbReference>
<name>A0A9W6Z254_9STRA</name>
<evidence type="ECO:0000313" key="6">
    <source>
        <dbReference type="EMBL" id="GMH46767.1"/>
    </source>
</evidence>
<dbReference type="OrthoDB" id="411785at2759"/>
<reference evidence="6" key="1">
    <citation type="submission" date="2022-07" db="EMBL/GenBank/DDBJ databases">
        <title>Genome analysis of Parmales, a sister group of diatoms, reveals the evolutionary specialization of diatoms from phago-mixotrophs to photoautotrophs.</title>
        <authorList>
            <person name="Ban H."/>
            <person name="Sato S."/>
            <person name="Yoshikawa S."/>
            <person name="Kazumasa Y."/>
            <person name="Nakamura Y."/>
            <person name="Ichinomiya M."/>
            <person name="Saitoh K."/>
            <person name="Sato N."/>
            <person name="Blanc-Mathieu R."/>
            <person name="Endo H."/>
            <person name="Kuwata A."/>
            <person name="Ogata H."/>
        </authorList>
    </citation>
    <scope>NUCLEOTIDE SEQUENCE</scope>
</reference>
<dbReference type="PANTHER" id="PTHR12176:SF80">
    <property type="entry name" value="EEF1A LYSINE METHYLTRANSFERASE 4"/>
    <property type="match status" value="1"/>
</dbReference>
<dbReference type="AlphaFoldDB" id="A0A9W6Z254"/>
<evidence type="ECO:0000259" key="5">
    <source>
        <dbReference type="Pfam" id="PF08241"/>
    </source>
</evidence>
<feature type="domain" description="Methyltransferase type 11" evidence="5">
    <location>
        <begin position="92"/>
        <end position="165"/>
    </location>
</feature>
<dbReference type="GO" id="GO:0008757">
    <property type="term" value="F:S-adenosylmethionine-dependent methyltransferase activity"/>
    <property type="evidence" value="ECO:0007669"/>
    <property type="project" value="InterPro"/>
</dbReference>
<gene>
    <name evidence="6" type="ORF">TrRE_jg6633</name>
</gene>
<comment type="similarity">
    <text evidence="1">Belongs to the methyltransferase superfamily.</text>
</comment>
<keyword evidence="2" id="KW-0489">Methyltransferase</keyword>
<dbReference type="InterPro" id="IPR051419">
    <property type="entry name" value="Lys/N-term_MeTrsfase_sf"/>
</dbReference>
<evidence type="ECO:0000256" key="4">
    <source>
        <dbReference type="SAM" id="MobiDB-lite"/>
    </source>
</evidence>
<dbReference type="PANTHER" id="PTHR12176">
    <property type="entry name" value="SAM-DEPENDENT METHYLTRANSFERASE SUPERFAMILY PROTEIN"/>
    <property type="match status" value="1"/>
</dbReference>
<proteinExistence type="inferred from homology"/>
<dbReference type="EMBL" id="BRXZ01001811">
    <property type="protein sequence ID" value="GMH46767.1"/>
    <property type="molecule type" value="Genomic_DNA"/>
</dbReference>
<evidence type="ECO:0000256" key="2">
    <source>
        <dbReference type="ARBA" id="ARBA00022603"/>
    </source>
</evidence>
<organism evidence="6 7">
    <name type="scientific">Triparma retinervis</name>
    <dbReference type="NCBI Taxonomy" id="2557542"/>
    <lineage>
        <taxon>Eukaryota</taxon>
        <taxon>Sar</taxon>
        <taxon>Stramenopiles</taxon>
        <taxon>Ochrophyta</taxon>
        <taxon>Bolidophyceae</taxon>
        <taxon>Parmales</taxon>
        <taxon>Triparmaceae</taxon>
        <taxon>Triparma</taxon>
    </lineage>
</organism>
<evidence type="ECO:0000313" key="7">
    <source>
        <dbReference type="Proteomes" id="UP001165082"/>
    </source>
</evidence>